<name>A0A3L6TJ46_PANMI</name>
<dbReference type="OrthoDB" id="692516at2759"/>
<proteinExistence type="predicted"/>
<protein>
    <submittedName>
        <fullName evidence="1">Uncharacterized protein</fullName>
    </submittedName>
</protein>
<keyword evidence="2" id="KW-1185">Reference proteome</keyword>
<organism evidence="1 2">
    <name type="scientific">Panicum miliaceum</name>
    <name type="common">Proso millet</name>
    <name type="synonym">Broomcorn millet</name>
    <dbReference type="NCBI Taxonomy" id="4540"/>
    <lineage>
        <taxon>Eukaryota</taxon>
        <taxon>Viridiplantae</taxon>
        <taxon>Streptophyta</taxon>
        <taxon>Embryophyta</taxon>
        <taxon>Tracheophyta</taxon>
        <taxon>Spermatophyta</taxon>
        <taxon>Magnoliopsida</taxon>
        <taxon>Liliopsida</taxon>
        <taxon>Poales</taxon>
        <taxon>Poaceae</taxon>
        <taxon>PACMAD clade</taxon>
        <taxon>Panicoideae</taxon>
        <taxon>Panicodae</taxon>
        <taxon>Paniceae</taxon>
        <taxon>Panicinae</taxon>
        <taxon>Panicum</taxon>
        <taxon>Panicum sect. Panicum</taxon>
    </lineage>
</organism>
<reference evidence="2" key="1">
    <citation type="journal article" date="2019" name="Nat. Commun.">
        <title>The genome of broomcorn millet.</title>
        <authorList>
            <person name="Zou C."/>
            <person name="Miki D."/>
            <person name="Li D."/>
            <person name="Tang Q."/>
            <person name="Xiao L."/>
            <person name="Rajput S."/>
            <person name="Deng P."/>
            <person name="Jia W."/>
            <person name="Huang R."/>
            <person name="Zhang M."/>
            <person name="Sun Y."/>
            <person name="Hu J."/>
            <person name="Fu X."/>
            <person name="Schnable P.S."/>
            <person name="Li F."/>
            <person name="Zhang H."/>
            <person name="Feng B."/>
            <person name="Zhu X."/>
            <person name="Liu R."/>
            <person name="Schnable J.C."/>
            <person name="Zhu J.-K."/>
            <person name="Zhang H."/>
        </authorList>
    </citation>
    <scope>NUCLEOTIDE SEQUENCE [LARGE SCALE GENOMIC DNA]</scope>
</reference>
<dbReference type="InterPro" id="IPR016138">
    <property type="entry name" value="Ribosome_inactivat_prot_sub1"/>
</dbReference>
<evidence type="ECO:0000313" key="2">
    <source>
        <dbReference type="Proteomes" id="UP000275267"/>
    </source>
</evidence>
<dbReference type="Gene3D" id="3.40.420.10">
    <property type="entry name" value="Ricin (A subunit), domain 1"/>
    <property type="match status" value="1"/>
</dbReference>
<dbReference type="GO" id="GO:0030598">
    <property type="term" value="F:rRNA N-glycosylase activity"/>
    <property type="evidence" value="ECO:0007669"/>
    <property type="project" value="InterPro"/>
</dbReference>
<dbReference type="SUPFAM" id="SSF56371">
    <property type="entry name" value="Ribosome inactivating proteins (RIP)"/>
    <property type="match status" value="1"/>
</dbReference>
<accession>A0A3L6TJ46</accession>
<sequence>MADPAAVPVNPLFAGVPNVVFRMYENSTKMTRSIKKLFKWIKAQLAARVAAEGGQGFLIIEVDGRQYTLLHRRWWLLHSAGEAACSFRDLYLLGFFRDGRWLLYNDAYLIVSGTDVPANAAFWDRLGFKGGYCETMKSLAVGMQPMLNALRTLCNPNTNGTIVRLALYQFIVSIPEAVRFPEWSRYYLSLLRNVRTAPVEDPAFSFRSHFSDWSSMCKRVRRGPAAFIPGDGFNSYKALVQTVFLLLSRPPQDEL</sequence>
<dbReference type="EMBL" id="PQIB02000001">
    <property type="protein sequence ID" value="RLN39501.1"/>
    <property type="molecule type" value="Genomic_DNA"/>
</dbReference>
<dbReference type="Proteomes" id="UP000275267">
    <property type="component" value="Unassembled WGS sequence"/>
</dbReference>
<dbReference type="AlphaFoldDB" id="A0A3L6TJ46"/>
<evidence type="ECO:0000313" key="1">
    <source>
        <dbReference type="EMBL" id="RLN39501.1"/>
    </source>
</evidence>
<dbReference type="GO" id="GO:0017148">
    <property type="term" value="P:negative regulation of translation"/>
    <property type="evidence" value="ECO:0007669"/>
    <property type="project" value="InterPro"/>
</dbReference>
<gene>
    <name evidence="1" type="ORF">C2845_PM01G23340</name>
</gene>
<comment type="caution">
    <text evidence="1">The sequence shown here is derived from an EMBL/GenBank/DDBJ whole genome shotgun (WGS) entry which is preliminary data.</text>
</comment>
<dbReference type="InterPro" id="IPR036041">
    <property type="entry name" value="Ribosome-inact_prot_sf"/>
</dbReference>